<keyword evidence="3" id="KW-1185">Reference proteome</keyword>
<proteinExistence type="predicted"/>
<reference evidence="2 3" key="1">
    <citation type="submission" date="2022-01" db="EMBL/GenBank/DDBJ databases">
        <authorList>
            <person name="Won M."/>
            <person name="Kim S.-J."/>
            <person name="Kwon S.-W."/>
        </authorList>
    </citation>
    <scope>NUCLEOTIDE SEQUENCE [LARGE SCALE GENOMIC DNA]</scope>
    <source>
        <strain evidence="2 3">KCTC 23505</strain>
    </source>
</reference>
<organism evidence="2 3">
    <name type="scientific">Acidiphilium iwatense</name>
    <dbReference type="NCBI Taxonomy" id="768198"/>
    <lineage>
        <taxon>Bacteria</taxon>
        <taxon>Pseudomonadati</taxon>
        <taxon>Pseudomonadota</taxon>
        <taxon>Alphaproteobacteria</taxon>
        <taxon>Acetobacterales</taxon>
        <taxon>Acidocellaceae</taxon>
        <taxon>Acidiphilium</taxon>
    </lineage>
</organism>
<dbReference type="Proteomes" id="UP001521209">
    <property type="component" value="Unassembled WGS sequence"/>
</dbReference>
<evidence type="ECO:0000313" key="3">
    <source>
        <dbReference type="Proteomes" id="UP001521209"/>
    </source>
</evidence>
<sequence>MPNAFARLCLGFAAGVISVLVFHQGMWEALHLAGMMPPPYPTGPVPPFGVPAILDMCFWGGVWGAAFGLVLPALPRAPLWVLGLGLGVAAALTGIFIVPLIKGLPVSHNLAAGVFERSFLINGCWGIGVGLILPLLMRGSSRRRARIA</sequence>
<keyword evidence="1" id="KW-0812">Transmembrane</keyword>
<gene>
    <name evidence="2" type="ORF">L2A60_08555</name>
</gene>
<keyword evidence="1" id="KW-0472">Membrane</keyword>
<feature type="transmembrane region" description="Helical" evidence="1">
    <location>
        <begin position="7"/>
        <end position="27"/>
    </location>
</feature>
<feature type="transmembrane region" description="Helical" evidence="1">
    <location>
        <begin position="47"/>
        <end position="72"/>
    </location>
</feature>
<protein>
    <submittedName>
        <fullName evidence="2">Uncharacterized protein</fullName>
    </submittedName>
</protein>
<keyword evidence="1" id="KW-1133">Transmembrane helix</keyword>
<name>A0ABS9DX13_9PROT</name>
<evidence type="ECO:0000313" key="2">
    <source>
        <dbReference type="EMBL" id="MCF3946730.1"/>
    </source>
</evidence>
<accession>A0ABS9DX13</accession>
<dbReference type="RefSeq" id="WP_235703967.1">
    <property type="nucleotide sequence ID" value="NZ_JAKGBZ010000013.1"/>
</dbReference>
<comment type="caution">
    <text evidence="2">The sequence shown here is derived from an EMBL/GenBank/DDBJ whole genome shotgun (WGS) entry which is preliminary data.</text>
</comment>
<feature type="transmembrane region" description="Helical" evidence="1">
    <location>
        <begin position="79"/>
        <end position="99"/>
    </location>
</feature>
<evidence type="ECO:0000256" key="1">
    <source>
        <dbReference type="SAM" id="Phobius"/>
    </source>
</evidence>
<feature type="transmembrane region" description="Helical" evidence="1">
    <location>
        <begin position="119"/>
        <end position="137"/>
    </location>
</feature>
<dbReference type="EMBL" id="JAKGBZ010000013">
    <property type="protein sequence ID" value="MCF3946730.1"/>
    <property type="molecule type" value="Genomic_DNA"/>
</dbReference>